<proteinExistence type="predicted"/>
<gene>
    <name evidence="1" type="ORF">EZS28_008092</name>
</gene>
<evidence type="ECO:0000313" key="2">
    <source>
        <dbReference type="Proteomes" id="UP000324800"/>
    </source>
</evidence>
<organism evidence="1 2">
    <name type="scientific">Streblomastix strix</name>
    <dbReference type="NCBI Taxonomy" id="222440"/>
    <lineage>
        <taxon>Eukaryota</taxon>
        <taxon>Metamonada</taxon>
        <taxon>Preaxostyla</taxon>
        <taxon>Oxymonadida</taxon>
        <taxon>Streblomastigidae</taxon>
        <taxon>Streblomastix</taxon>
    </lineage>
</organism>
<dbReference type="Proteomes" id="UP000324800">
    <property type="component" value="Unassembled WGS sequence"/>
</dbReference>
<protein>
    <submittedName>
        <fullName evidence="1">Uncharacterized protein</fullName>
    </submittedName>
</protein>
<name>A0A5J4WPS2_9EUKA</name>
<dbReference type="AlphaFoldDB" id="A0A5J4WPS2"/>
<comment type="caution">
    <text evidence="1">The sequence shown here is derived from an EMBL/GenBank/DDBJ whole genome shotgun (WGS) entry which is preliminary data.</text>
</comment>
<accession>A0A5J4WPS2</accession>
<dbReference type="EMBL" id="SNRW01001439">
    <property type="protein sequence ID" value="KAA6396385.1"/>
    <property type="molecule type" value="Genomic_DNA"/>
</dbReference>
<reference evidence="1 2" key="1">
    <citation type="submission" date="2019-03" db="EMBL/GenBank/DDBJ databases">
        <title>Single cell metagenomics reveals metabolic interactions within the superorganism composed of flagellate Streblomastix strix and complex community of Bacteroidetes bacteria on its surface.</title>
        <authorList>
            <person name="Treitli S.C."/>
            <person name="Kolisko M."/>
            <person name="Husnik F."/>
            <person name="Keeling P."/>
            <person name="Hampl V."/>
        </authorList>
    </citation>
    <scope>NUCLEOTIDE SEQUENCE [LARGE SCALE GENOMIC DNA]</scope>
    <source>
        <strain evidence="1">ST1C</strain>
    </source>
</reference>
<sequence>MTVPKEYNIIDGLPGLGPDIMLELLSEFRLISNAVQFLDPDYVEFLDIDGIQKKINQKEFDNCINSLIQVLNNGIWSLEVMFQNTYGNAAVGIVRDSYDIPARAHYANKLHTNHIAAFCPGYLYPVYYKGQGTDGNANFKNNQIVRLEFDSFKGTLILFIDNVQQPVYFSGIEEKVRFIVYMYYDKSSCTILSLKKLIAPTSKHIENEVAIKW</sequence>
<evidence type="ECO:0000313" key="1">
    <source>
        <dbReference type="EMBL" id="KAA6396385.1"/>
    </source>
</evidence>